<evidence type="ECO:0000256" key="14">
    <source>
        <dbReference type="SAM" id="Phobius"/>
    </source>
</evidence>
<evidence type="ECO:0008006" key="18">
    <source>
        <dbReference type="Google" id="ProtNLM"/>
    </source>
</evidence>
<feature type="signal peptide" evidence="15">
    <location>
        <begin position="1"/>
        <end position="20"/>
    </location>
</feature>
<keyword evidence="11" id="KW-0143">Chaperone</keyword>
<feature type="repeat" description="FG-GAP" evidence="12">
    <location>
        <begin position="906"/>
        <end position="967"/>
    </location>
</feature>
<dbReference type="GO" id="GO:0005758">
    <property type="term" value="C:mitochondrial intermembrane space"/>
    <property type="evidence" value="ECO:0007669"/>
    <property type="project" value="UniProtKB-SubCell"/>
</dbReference>
<comment type="similarity">
    <text evidence="2">Belongs to the COX17 family.</text>
</comment>
<feature type="region of interest" description="Disordered" evidence="13">
    <location>
        <begin position="1179"/>
        <end position="1287"/>
    </location>
</feature>
<dbReference type="InterPro" id="IPR013519">
    <property type="entry name" value="Int_alpha_beta-p"/>
</dbReference>
<dbReference type="InterPro" id="IPR013517">
    <property type="entry name" value="FG-GAP"/>
</dbReference>
<evidence type="ECO:0000256" key="2">
    <source>
        <dbReference type="ARBA" id="ARBA00009241"/>
    </source>
</evidence>
<comment type="subcellular location">
    <subcellularLocation>
        <location evidence="1">Mitochondrion intermembrane space</location>
    </subcellularLocation>
</comment>
<dbReference type="PROSITE" id="PS51808">
    <property type="entry name" value="CHCH"/>
    <property type="match status" value="1"/>
</dbReference>
<feature type="repeat" description="FG-GAP" evidence="12">
    <location>
        <begin position="536"/>
        <end position="599"/>
    </location>
</feature>
<evidence type="ECO:0000256" key="12">
    <source>
        <dbReference type="PROSITE-ProRule" id="PRU00803"/>
    </source>
</evidence>
<dbReference type="Pfam" id="PF01839">
    <property type="entry name" value="FG-GAP"/>
    <property type="match status" value="9"/>
</dbReference>
<dbReference type="SMART" id="SM00191">
    <property type="entry name" value="Int_alpha"/>
    <property type="match status" value="13"/>
</dbReference>
<feature type="repeat" description="FG-GAP" evidence="12">
    <location>
        <begin position="985"/>
        <end position="1043"/>
    </location>
</feature>
<evidence type="ECO:0000256" key="13">
    <source>
        <dbReference type="SAM" id="MobiDB-lite"/>
    </source>
</evidence>
<keyword evidence="14" id="KW-0472">Membrane</keyword>
<feature type="compositionally biased region" description="Low complexity" evidence="13">
    <location>
        <begin position="1228"/>
        <end position="1255"/>
    </location>
</feature>
<feature type="compositionally biased region" description="Low complexity" evidence="13">
    <location>
        <begin position="1269"/>
        <end position="1287"/>
    </location>
</feature>
<accession>A0A8J2X0J0</accession>
<evidence type="ECO:0000256" key="7">
    <source>
        <dbReference type="ARBA" id="ARBA00023008"/>
    </source>
</evidence>
<evidence type="ECO:0000256" key="1">
    <source>
        <dbReference type="ARBA" id="ARBA00004569"/>
    </source>
</evidence>
<keyword evidence="6" id="KW-0378">Hydrolase</keyword>
<feature type="compositionally biased region" description="Pro residues" evidence="13">
    <location>
        <begin position="1204"/>
        <end position="1218"/>
    </location>
</feature>
<dbReference type="PANTHER" id="PTHR23221">
    <property type="entry name" value="GLYCOSYLPHOSPHATIDYLINOSITOL PHOSPHOLIPASE D"/>
    <property type="match status" value="1"/>
</dbReference>
<dbReference type="Pfam" id="PF05051">
    <property type="entry name" value="COX17"/>
    <property type="match status" value="1"/>
</dbReference>
<dbReference type="Gene3D" id="1.10.287.1130">
    <property type="entry name" value="CytochromE C oxidase copper chaperone"/>
    <property type="match status" value="1"/>
</dbReference>
<evidence type="ECO:0000256" key="9">
    <source>
        <dbReference type="ARBA" id="ARBA00023157"/>
    </source>
</evidence>
<dbReference type="Gene3D" id="2.130.10.130">
    <property type="entry name" value="Integrin alpha, N-terminal"/>
    <property type="match status" value="7"/>
</dbReference>
<feature type="transmembrane region" description="Helical" evidence="14">
    <location>
        <begin position="1290"/>
        <end position="1314"/>
    </location>
</feature>
<dbReference type="InterPro" id="IPR000413">
    <property type="entry name" value="Integrin_alpha"/>
</dbReference>
<evidence type="ECO:0000313" key="17">
    <source>
        <dbReference type="Proteomes" id="UP000789595"/>
    </source>
</evidence>
<keyword evidence="10" id="KW-0325">Glycoprotein</keyword>
<dbReference type="SUPFAM" id="SSF69318">
    <property type="entry name" value="Integrin alpha N-terminal domain"/>
    <property type="match status" value="4"/>
</dbReference>
<reference evidence="16" key="1">
    <citation type="submission" date="2021-11" db="EMBL/GenBank/DDBJ databases">
        <authorList>
            <consortium name="Genoscope - CEA"/>
            <person name="William W."/>
        </authorList>
    </citation>
    <scope>NUCLEOTIDE SEQUENCE</scope>
</reference>
<feature type="compositionally biased region" description="Polar residues" evidence="13">
    <location>
        <begin position="1181"/>
        <end position="1197"/>
    </location>
</feature>
<gene>
    <name evidence="16" type="ORF">PECAL_4P08630</name>
</gene>
<dbReference type="GO" id="GO:0008305">
    <property type="term" value="C:integrin complex"/>
    <property type="evidence" value="ECO:0007669"/>
    <property type="project" value="InterPro"/>
</dbReference>
<keyword evidence="7" id="KW-0186">Copper</keyword>
<name>A0A8J2X0J0_9STRA</name>
<keyword evidence="5" id="KW-0677">Repeat</keyword>
<evidence type="ECO:0000313" key="16">
    <source>
        <dbReference type="EMBL" id="CAH0373645.1"/>
    </source>
</evidence>
<evidence type="ECO:0000256" key="5">
    <source>
        <dbReference type="ARBA" id="ARBA00022737"/>
    </source>
</evidence>
<dbReference type="GO" id="GO:0016787">
    <property type="term" value="F:hydrolase activity"/>
    <property type="evidence" value="ECO:0007669"/>
    <property type="project" value="UniProtKB-KW"/>
</dbReference>
<feature type="repeat" description="FG-GAP" evidence="12">
    <location>
        <begin position="156"/>
        <end position="218"/>
    </location>
</feature>
<dbReference type="GO" id="GO:0007155">
    <property type="term" value="P:cell adhesion"/>
    <property type="evidence" value="ECO:0007669"/>
    <property type="project" value="InterPro"/>
</dbReference>
<dbReference type="PROSITE" id="PS51470">
    <property type="entry name" value="FG_GAP"/>
    <property type="match status" value="7"/>
</dbReference>
<keyword evidence="4 15" id="KW-0732">Signal</keyword>
<proteinExistence type="inferred from homology"/>
<keyword evidence="8" id="KW-0496">Mitochondrion</keyword>
<sequence>MRSVQLAFAWACSGALMTRAAPFVDYEALRGATPASDRLNMLGGQRDEGLVATFEFEDLLSYSYEYGEASRTVAEEDRCPKTRKQKEECLNANNKDEDECSNLIEAHERCMRLERLKIASSADGGFGVDFNLGNMNFGPDSDLGLSNSGRRDGYYVNAASFQGFTDLGFLGASVAPAGDVDGDGVDDIIIGAPGVRHVYVLFGSSEYDSSARRRRLQSKYPPWADQKSNVGTFETAINALGENAFMILREDNTDQEDSAFGSQVTTAGDVNGDGFDDILIGASGDGVGSSLVSQGRVYVFFGGDRTTLTGHGAWDLTSSGHTGFPIERGFRIEGDANFRGVGQSISGGFDLNDDGFDDFLIGVETDSKNGHVDDVGEAVLVYGTNEFDRSILPLQNLAGKGGSMNPRGVILALKNKDGAGKKALLGLEMAALDDVNGDGHDDIAVGAPQYGDGGAAFVIFGGIQYHGTLFLDEMDGSDGFGILGAKKGDLCGGDVKKAGDFNGDGYGDIIVGAAGFEHRRGAAYIVLGRKHFGPTVRADISFRGDVAKDMAGYSVSSAGDVDGDGLDDVLIGAFTSSPQAREMAGTVYCVLGGSKKKGTFDLSDLNGFDGFTMYGEHSGDGAGFDVAAAADFNNDGIDDIIVSSVFQKGSASNKGGNAYVIFGQHFNSKAPTTMPTGPSAMPTPAPSRPTYSLGNEKLPFPSKVALSSIQGMSAGSILRGEETLPSIAFIGDVDFDGIDDFVAAADGKAYLIYGAANDDIFAGDLNSITTQTSGNFVGAAIEAPCSIQVVASAGDFNLDGHDDMALACPADNDSTGTVFVVFGGDGFPETNIISLESDMMLGVDYIQLQGGSNGDGFGSSLSTLDFNNDGYADVVIGAPQSSCAYVYYGMASTALSASIVDATTFGPTEGFRLTHDQSDLGSSVAGIGDINDDGYDDVAVGAPAAATVCVVFGNEYMRNDDAPAEYKCDDLDPDSDNSPGFMTFTSSEGGDKDSEERYIGVAVSAAGDVNGDSYADFLVGAPGVDHGSGMVYIMLGKPDNWKKKENTKKAMPIVSSLRRGALGSAVAGAGDINNDGLDDILIGASNGLDRTASEPGTAYVVFGSASLVPAHASIDVRMLDGSDGFALTGTNLGAQAGAAVALGTFDVNNDGIDDLMVGEPGAHQAFVLFGISVGTVDTHEPSQMPTTDTWVPTSSPKPTGGFPTPRPTKQPTPRPTPMPTGAFPTPMPTKDMPTPRPSTSTPTSPISPTAPTDGGPTDGGPTDGGGSTGSSSSSDSGSSSSSNSGGGVDAASAGIIGGVVAGAAVLFILAMVVYRNKSRDEQASLADDVDRITIEAEAARPQPTPVDQASMSSGVNDMSMVEAPASMVTDVQEKIIEADL</sequence>
<protein>
    <recommendedName>
        <fullName evidence="18">Integrin alpha-2 domain-containing protein</fullName>
    </recommendedName>
</protein>
<dbReference type="Proteomes" id="UP000789595">
    <property type="component" value="Unassembled WGS sequence"/>
</dbReference>
<evidence type="ECO:0000256" key="6">
    <source>
        <dbReference type="ARBA" id="ARBA00022801"/>
    </source>
</evidence>
<keyword evidence="9" id="KW-1015">Disulfide bond</keyword>
<dbReference type="GO" id="GO:0005507">
    <property type="term" value="F:copper ion binding"/>
    <property type="evidence" value="ECO:0007669"/>
    <property type="project" value="InterPro"/>
</dbReference>
<dbReference type="GO" id="GO:0016531">
    <property type="term" value="F:copper chaperone activity"/>
    <property type="evidence" value="ECO:0007669"/>
    <property type="project" value="InterPro"/>
</dbReference>
<organism evidence="16 17">
    <name type="scientific">Pelagomonas calceolata</name>
    <dbReference type="NCBI Taxonomy" id="35677"/>
    <lineage>
        <taxon>Eukaryota</taxon>
        <taxon>Sar</taxon>
        <taxon>Stramenopiles</taxon>
        <taxon>Ochrophyta</taxon>
        <taxon>Pelagophyceae</taxon>
        <taxon>Pelagomonadales</taxon>
        <taxon>Pelagomonadaceae</taxon>
        <taxon>Pelagomonas</taxon>
    </lineage>
</organism>
<evidence type="ECO:0000256" key="3">
    <source>
        <dbReference type="ARBA" id="ARBA00022723"/>
    </source>
</evidence>
<keyword evidence="14" id="KW-0812">Transmembrane</keyword>
<evidence type="ECO:0000256" key="10">
    <source>
        <dbReference type="ARBA" id="ARBA00023180"/>
    </source>
</evidence>
<dbReference type="InterPro" id="IPR028994">
    <property type="entry name" value="Integrin_alpha_N"/>
</dbReference>
<keyword evidence="3" id="KW-0479">Metal-binding</keyword>
<evidence type="ECO:0000256" key="15">
    <source>
        <dbReference type="SAM" id="SignalP"/>
    </source>
</evidence>
<evidence type="ECO:0000256" key="8">
    <source>
        <dbReference type="ARBA" id="ARBA00023128"/>
    </source>
</evidence>
<feature type="repeat" description="FG-GAP" evidence="12">
    <location>
        <begin position="843"/>
        <end position="903"/>
    </location>
</feature>
<feature type="repeat" description="FG-GAP" evidence="12">
    <location>
        <begin position="477"/>
        <end position="535"/>
    </location>
</feature>
<dbReference type="InterPro" id="IPR009069">
    <property type="entry name" value="Cys_alpha_HP_mot_SF"/>
</dbReference>
<dbReference type="SUPFAM" id="SSF47072">
    <property type="entry name" value="Cysteine alpha-hairpin motif"/>
    <property type="match status" value="1"/>
</dbReference>
<dbReference type="InterPro" id="IPR007745">
    <property type="entry name" value="Cyt_c_oxidase_Cu-chaperone"/>
</dbReference>
<keyword evidence="14" id="KW-1133">Transmembrane helix</keyword>
<dbReference type="PANTHER" id="PTHR23221:SF7">
    <property type="entry name" value="PHOSPHATIDYLINOSITOL-GLYCAN-SPECIFIC PHOSPHOLIPASE D"/>
    <property type="match status" value="1"/>
</dbReference>
<evidence type="ECO:0000256" key="11">
    <source>
        <dbReference type="ARBA" id="ARBA00023186"/>
    </source>
</evidence>
<feature type="repeat" description="FG-GAP" evidence="12">
    <location>
        <begin position="247"/>
        <end position="309"/>
    </location>
</feature>
<dbReference type="EMBL" id="CAKKNE010000004">
    <property type="protein sequence ID" value="CAH0373645.1"/>
    <property type="molecule type" value="Genomic_DNA"/>
</dbReference>
<feature type="compositionally biased region" description="Gly residues" evidence="13">
    <location>
        <begin position="1256"/>
        <end position="1268"/>
    </location>
</feature>
<comment type="caution">
    <text evidence="16">The sequence shown here is derived from an EMBL/GenBank/DDBJ whole genome shotgun (WGS) entry which is preliminary data.</text>
</comment>
<keyword evidence="17" id="KW-1185">Reference proteome</keyword>
<dbReference type="OrthoDB" id="5317514at2759"/>
<feature type="chain" id="PRO_5035292672" description="Integrin alpha-2 domain-containing protein" evidence="15">
    <location>
        <begin position="21"/>
        <end position="1380"/>
    </location>
</feature>
<dbReference type="PRINTS" id="PR01185">
    <property type="entry name" value="INTEGRINA"/>
</dbReference>
<evidence type="ECO:0000256" key="4">
    <source>
        <dbReference type="ARBA" id="ARBA00022729"/>
    </source>
</evidence>